<comment type="caution">
    <text evidence="10">The sequence shown here is derived from an EMBL/GenBank/DDBJ whole genome shotgun (WGS) entry which is preliminary data.</text>
</comment>
<evidence type="ECO:0000256" key="4">
    <source>
        <dbReference type="ARBA" id="ARBA00023002"/>
    </source>
</evidence>
<dbReference type="EC" id="1.1.99.2" evidence="7"/>
<evidence type="ECO:0000256" key="8">
    <source>
        <dbReference type="ARBA" id="ARBA00041137"/>
    </source>
</evidence>
<evidence type="ECO:0000256" key="7">
    <source>
        <dbReference type="ARBA" id="ARBA00038878"/>
    </source>
</evidence>
<evidence type="ECO:0000256" key="1">
    <source>
        <dbReference type="ARBA" id="ARBA00001974"/>
    </source>
</evidence>
<dbReference type="AlphaFoldDB" id="A0A9W6YRW9"/>
<dbReference type="PANTHER" id="PTHR43104:SF4">
    <property type="entry name" value="L-2-HYDROXYGLUTARATE DEHYDROGENASE, MITOCHONDRIAL"/>
    <property type="match status" value="1"/>
</dbReference>
<dbReference type="InterPro" id="IPR006076">
    <property type="entry name" value="FAD-dep_OxRdtase"/>
</dbReference>
<dbReference type="Gene3D" id="3.30.9.10">
    <property type="entry name" value="D-Amino Acid Oxidase, subunit A, domain 2"/>
    <property type="match status" value="1"/>
</dbReference>
<accession>A0A9W6YRW9</accession>
<evidence type="ECO:0000256" key="5">
    <source>
        <dbReference type="ARBA" id="ARBA00036066"/>
    </source>
</evidence>
<dbReference type="PANTHER" id="PTHR43104">
    <property type="entry name" value="L-2-HYDROXYGLUTARATE DEHYDROGENASE, MITOCHONDRIAL"/>
    <property type="match status" value="1"/>
</dbReference>
<keyword evidence="4" id="KW-0560">Oxidoreductase</keyword>
<dbReference type="GO" id="GO:0047545">
    <property type="term" value="F:(S)-2-hydroxyglutarate dehydrogenase activity"/>
    <property type="evidence" value="ECO:0007669"/>
    <property type="project" value="UniProtKB-EC"/>
</dbReference>
<dbReference type="Gene3D" id="3.50.50.60">
    <property type="entry name" value="FAD/NAD(P)-binding domain"/>
    <property type="match status" value="1"/>
</dbReference>
<evidence type="ECO:0000256" key="3">
    <source>
        <dbReference type="ARBA" id="ARBA00022827"/>
    </source>
</evidence>
<dbReference type="InterPro" id="IPR036188">
    <property type="entry name" value="FAD/NAD-bd_sf"/>
</dbReference>
<dbReference type="EMBL" id="BSXU01000021">
    <property type="protein sequence ID" value="GMG18897.1"/>
    <property type="molecule type" value="Genomic_DNA"/>
</dbReference>
<keyword evidence="3" id="KW-0274">FAD</keyword>
<evidence type="ECO:0000256" key="6">
    <source>
        <dbReference type="ARBA" id="ARBA00037941"/>
    </source>
</evidence>
<evidence type="ECO:0000259" key="9">
    <source>
        <dbReference type="Pfam" id="PF01266"/>
    </source>
</evidence>
<comment type="similarity">
    <text evidence="6">Belongs to the L2HGDH family.</text>
</comment>
<name>A0A9W6YRW9_AMBMO</name>
<keyword evidence="2" id="KW-0285">Flavoprotein</keyword>
<keyword evidence="11" id="KW-1185">Reference proteome</keyword>
<gene>
    <name evidence="10" type="ORF">Amon01_000006200</name>
</gene>
<evidence type="ECO:0000313" key="11">
    <source>
        <dbReference type="Proteomes" id="UP001165063"/>
    </source>
</evidence>
<organism evidence="10 11">
    <name type="scientific">Ambrosiozyma monospora</name>
    <name type="common">Yeast</name>
    <name type="synonym">Endomycopsis monosporus</name>
    <dbReference type="NCBI Taxonomy" id="43982"/>
    <lineage>
        <taxon>Eukaryota</taxon>
        <taxon>Fungi</taxon>
        <taxon>Dikarya</taxon>
        <taxon>Ascomycota</taxon>
        <taxon>Saccharomycotina</taxon>
        <taxon>Pichiomycetes</taxon>
        <taxon>Pichiales</taxon>
        <taxon>Pichiaceae</taxon>
        <taxon>Ambrosiozyma</taxon>
    </lineage>
</organism>
<dbReference type="Pfam" id="PF01266">
    <property type="entry name" value="DAO"/>
    <property type="match status" value="1"/>
</dbReference>
<comment type="cofactor">
    <cofactor evidence="1">
        <name>FAD</name>
        <dbReference type="ChEBI" id="CHEBI:57692"/>
    </cofactor>
</comment>
<sequence length="106" mass="12071">MGGQVKFGPDLEWIDEIDYHVNDNNLNKALTEIQKYLPIVKRDNLVGVYSGIRPKLISEKENKFQDFVIREESESGFKGFVNLLGIESPGLTSSLGIAKYVKEKFY</sequence>
<reference evidence="10" key="1">
    <citation type="submission" date="2023-04" db="EMBL/GenBank/DDBJ databases">
        <title>Ambrosiozyma monospora NBRC 1965.</title>
        <authorList>
            <person name="Ichikawa N."/>
            <person name="Sato H."/>
            <person name="Tonouchi N."/>
        </authorList>
    </citation>
    <scope>NUCLEOTIDE SEQUENCE</scope>
    <source>
        <strain evidence="10">NBRC 1965</strain>
    </source>
</reference>
<protein>
    <recommendedName>
        <fullName evidence="8">L-2-hydroxyglutarate dehydrogenase, mitochondrial</fullName>
        <ecNumber evidence="7">1.1.99.2</ecNumber>
    </recommendedName>
</protein>
<evidence type="ECO:0000256" key="2">
    <source>
        <dbReference type="ARBA" id="ARBA00022630"/>
    </source>
</evidence>
<feature type="domain" description="FAD dependent oxidoreductase" evidence="9">
    <location>
        <begin position="2"/>
        <end position="102"/>
    </location>
</feature>
<comment type="catalytic activity">
    <reaction evidence="5">
        <text>(S)-2-hydroxyglutarate + A = 2-oxoglutarate + AH2</text>
        <dbReference type="Rhea" id="RHEA:21252"/>
        <dbReference type="ChEBI" id="CHEBI:13193"/>
        <dbReference type="ChEBI" id="CHEBI:16782"/>
        <dbReference type="ChEBI" id="CHEBI:16810"/>
        <dbReference type="ChEBI" id="CHEBI:17499"/>
        <dbReference type="EC" id="1.1.99.2"/>
    </reaction>
</comment>
<dbReference type="Proteomes" id="UP001165063">
    <property type="component" value="Unassembled WGS sequence"/>
</dbReference>
<dbReference type="OrthoDB" id="498204at2759"/>
<proteinExistence type="inferred from homology"/>
<evidence type="ECO:0000313" key="10">
    <source>
        <dbReference type="EMBL" id="GMG18897.1"/>
    </source>
</evidence>